<gene>
    <name evidence="1" type="ORF">BpHYR1_024217</name>
</gene>
<organism evidence="1 2">
    <name type="scientific">Brachionus plicatilis</name>
    <name type="common">Marine rotifer</name>
    <name type="synonym">Brachionus muelleri</name>
    <dbReference type="NCBI Taxonomy" id="10195"/>
    <lineage>
        <taxon>Eukaryota</taxon>
        <taxon>Metazoa</taxon>
        <taxon>Spiralia</taxon>
        <taxon>Gnathifera</taxon>
        <taxon>Rotifera</taxon>
        <taxon>Eurotatoria</taxon>
        <taxon>Monogononta</taxon>
        <taxon>Pseudotrocha</taxon>
        <taxon>Ploima</taxon>
        <taxon>Brachionidae</taxon>
        <taxon>Brachionus</taxon>
    </lineage>
</organism>
<reference evidence="1 2" key="1">
    <citation type="journal article" date="2018" name="Sci. Rep.">
        <title>Genomic signatures of local adaptation to the degree of environmental predictability in rotifers.</title>
        <authorList>
            <person name="Franch-Gras L."/>
            <person name="Hahn C."/>
            <person name="Garcia-Roger E.M."/>
            <person name="Carmona M.J."/>
            <person name="Serra M."/>
            <person name="Gomez A."/>
        </authorList>
    </citation>
    <scope>NUCLEOTIDE SEQUENCE [LARGE SCALE GENOMIC DNA]</scope>
    <source>
        <strain evidence="1">HYR1</strain>
    </source>
</reference>
<dbReference type="AlphaFoldDB" id="A0A3M7PXA9"/>
<sequence>MAQDEIKKKGPSGHNSRYPTLQIPHFVGLKHLGTILLKFSYYNQSCSSSRYFSSLSTIKSSQSKLDLTFFMNYFINL</sequence>
<proteinExistence type="predicted"/>
<keyword evidence="2" id="KW-1185">Reference proteome</keyword>
<dbReference type="Proteomes" id="UP000276133">
    <property type="component" value="Unassembled WGS sequence"/>
</dbReference>
<protein>
    <submittedName>
        <fullName evidence="1">Uncharacterized protein</fullName>
    </submittedName>
</protein>
<dbReference type="EMBL" id="REGN01008542">
    <property type="protein sequence ID" value="RNA03318.1"/>
    <property type="molecule type" value="Genomic_DNA"/>
</dbReference>
<evidence type="ECO:0000313" key="1">
    <source>
        <dbReference type="EMBL" id="RNA03318.1"/>
    </source>
</evidence>
<name>A0A3M7PXA9_BRAPC</name>
<evidence type="ECO:0000313" key="2">
    <source>
        <dbReference type="Proteomes" id="UP000276133"/>
    </source>
</evidence>
<comment type="caution">
    <text evidence="1">The sequence shown here is derived from an EMBL/GenBank/DDBJ whole genome shotgun (WGS) entry which is preliminary data.</text>
</comment>
<accession>A0A3M7PXA9</accession>